<reference evidence="1" key="1">
    <citation type="submission" date="2022-12" db="EMBL/GenBank/DDBJ databases">
        <authorList>
            <person name="Petersen C."/>
        </authorList>
    </citation>
    <scope>NUCLEOTIDE SEQUENCE</scope>
    <source>
        <strain evidence="1">IBT 21472</strain>
    </source>
</reference>
<proteinExistence type="predicted"/>
<name>A0A9W9PN19_9EURO</name>
<evidence type="ECO:0000313" key="2">
    <source>
        <dbReference type="Proteomes" id="UP001147746"/>
    </source>
</evidence>
<organism evidence="1 2">
    <name type="scientific">Penicillium atrosanguineum</name>
    <dbReference type="NCBI Taxonomy" id="1132637"/>
    <lineage>
        <taxon>Eukaryota</taxon>
        <taxon>Fungi</taxon>
        <taxon>Dikarya</taxon>
        <taxon>Ascomycota</taxon>
        <taxon>Pezizomycotina</taxon>
        <taxon>Eurotiomycetes</taxon>
        <taxon>Eurotiomycetidae</taxon>
        <taxon>Eurotiales</taxon>
        <taxon>Aspergillaceae</taxon>
        <taxon>Penicillium</taxon>
    </lineage>
</organism>
<dbReference type="Proteomes" id="UP001147746">
    <property type="component" value="Unassembled WGS sequence"/>
</dbReference>
<dbReference type="OrthoDB" id="76567at2759"/>
<keyword evidence="2" id="KW-1185">Reference proteome</keyword>
<evidence type="ECO:0000313" key="1">
    <source>
        <dbReference type="EMBL" id="KAJ5302499.1"/>
    </source>
</evidence>
<gene>
    <name evidence="1" type="ORF">N7476_009298</name>
</gene>
<comment type="caution">
    <text evidence="1">The sequence shown here is derived from an EMBL/GenBank/DDBJ whole genome shotgun (WGS) entry which is preliminary data.</text>
</comment>
<dbReference type="AlphaFoldDB" id="A0A9W9PN19"/>
<reference evidence="1" key="2">
    <citation type="journal article" date="2023" name="IMA Fungus">
        <title>Comparative genomic study of the Penicillium genus elucidates a diverse pangenome and 15 lateral gene transfer events.</title>
        <authorList>
            <person name="Petersen C."/>
            <person name="Sorensen T."/>
            <person name="Nielsen M.R."/>
            <person name="Sondergaard T.E."/>
            <person name="Sorensen J.L."/>
            <person name="Fitzpatrick D.A."/>
            <person name="Frisvad J.C."/>
            <person name="Nielsen K.L."/>
        </authorList>
    </citation>
    <scope>NUCLEOTIDE SEQUENCE</scope>
    <source>
        <strain evidence="1">IBT 21472</strain>
    </source>
</reference>
<protein>
    <submittedName>
        <fullName evidence="1">Uncharacterized protein</fullName>
    </submittedName>
</protein>
<sequence length="166" mass="18789">MQKQLLKLDKEGRTDFRRGLRSWVAACSDNSGFQRWLLESNGEVQGVITILLDMDKKDIVIRLWYMENENPVIKQEILLSSVGGRTRISQSSIDIFNAPFVVPFETFYMVPPTPGSSEKDIEVTESDLVEFAEIVWCLSSPMDESQDSLECLEKTIGETHLATIGI</sequence>
<accession>A0A9W9PN19</accession>
<dbReference type="EMBL" id="JAPZBO010000009">
    <property type="protein sequence ID" value="KAJ5302499.1"/>
    <property type="molecule type" value="Genomic_DNA"/>
</dbReference>